<gene>
    <name evidence="3" type="ORF">ICL07_17790</name>
</gene>
<dbReference type="Proteomes" id="UP000659124">
    <property type="component" value="Unassembled WGS sequence"/>
</dbReference>
<name>A0ABR7TP32_9BACT</name>
<dbReference type="InterPro" id="IPR011050">
    <property type="entry name" value="Pectin_lyase_fold/virulence"/>
</dbReference>
<dbReference type="SUPFAM" id="SSF51126">
    <property type="entry name" value="Pectin lyase-like"/>
    <property type="match status" value="1"/>
</dbReference>
<evidence type="ECO:0000256" key="1">
    <source>
        <dbReference type="SAM" id="SignalP"/>
    </source>
</evidence>
<dbReference type="EMBL" id="JACVFC010000002">
    <property type="protein sequence ID" value="MBC9932243.1"/>
    <property type="molecule type" value="Genomic_DNA"/>
</dbReference>
<evidence type="ECO:0000313" key="3">
    <source>
        <dbReference type="EMBL" id="MBC9932243.1"/>
    </source>
</evidence>
<dbReference type="Gene3D" id="2.60.120.260">
    <property type="entry name" value="Galactose-binding domain-like"/>
    <property type="match status" value="1"/>
</dbReference>
<dbReference type="InterPro" id="IPR039513">
    <property type="entry name" value="PL-6"/>
</dbReference>
<sequence>MQKKLLFLFLLCWQTVAAQTPVTSLSALQTAINNANPGDVIILANGTYTSTADISITKQGTAAQPITIKAQSPAGAIIAGTGGFNVASPAKYIIIQGFKFTHSASKTKTGAGTSYCRFTRNIFETPGDGENLTIAGSNHEVDYNTFQHKNAMGRFLAIRGSGSQIAESLWIHHNYFLDQQPQTGNGAETFQFGLSGYSMSSSNSIVEYNLFEQCAGENEMISVKASAVTIRYNTIRDCAAQFTLRHGNKCKVYGNYFVNTPGIRIFGDDHVIYSNHFESCNPAINIGNGDGEVADGSPLTCHDRPDRVLVAFNTLVNNTSNITQSGRTNGLGATYTNVAYNVIQGGSNAAQIAGPYTNPTWKGNIIYNTPNGAIPSGGYVTANPLVARDTTGTFHLQSGSPAIGAAITAYPDVLFDMDGQSRSVPLDAGADQVSTAPVTARILTPAMVGYNANTTPPVTQFVDITDNGGVITGQYPNTTKPSEDIPSLIDNDIASKYFRSGRTALWVQYKSSVPAAVTKYTLTSANDVPARDPKNWTLQGSNDTLTWTTLDSRSGETFATRGLTRTFTCSNSTVYRYYRLNISSNNGDTGTQLAEWELFAQQTTGGLMAATQNDMPVTVYPNPTTGIFKVKLDDKKRKSYRLIVLDAKGTQVAATLLPEDQTNREANFNLTAMPGGMYFIQVSDGLHQTTRSLFKY</sequence>
<dbReference type="Pfam" id="PF14592">
    <property type="entry name" value="Chondroitinas_B"/>
    <property type="match status" value="1"/>
</dbReference>
<accession>A0ABR7TP32</accession>
<keyword evidence="4" id="KW-1185">Reference proteome</keyword>
<evidence type="ECO:0000259" key="2">
    <source>
        <dbReference type="Pfam" id="PF18962"/>
    </source>
</evidence>
<proteinExistence type="predicted"/>
<dbReference type="InterPro" id="IPR008979">
    <property type="entry name" value="Galactose-bd-like_sf"/>
</dbReference>
<dbReference type="Pfam" id="PF18962">
    <property type="entry name" value="Por_Secre_tail"/>
    <property type="match status" value="1"/>
</dbReference>
<reference evidence="3 4" key="1">
    <citation type="submission" date="2020-09" db="EMBL/GenBank/DDBJ databases">
        <title>Genome sequences of type strains of Chitinophaga qingshengii and Chitinophaga varians.</title>
        <authorList>
            <person name="Kittiwongwattana C."/>
        </authorList>
    </citation>
    <scope>NUCLEOTIDE SEQUENCE [LARGE SCALE GENOMIC DNA]</scope>
    <source>
        <strain evidence="3 4">JCM 30026</strain>
    </source>
</reference>
<dbReference type="NCBIfam" id="TIGR04183">
    <property type="entry name" value="Por_Secre_tail"/>
    <property type="match status" value="1"/>
</dbReference>
<organism evidence="3 4">
    <name type="scientific">Chitinophaga qingshengii</name>
    <dbReference type="NCBI Taxonomy" id="1569794"/>
    <lineage>
        <taxon>Bacteria</taxon>
        <taxon>Pseudomonadati</taxon>
        <taxon>Bacteroidota</taxon>
        <taxon>Chitinophagia</taxon>
        <taxon>Chitinophagales</taxon>
        <taxon>Chitinophagaceae</taxon>
        <taxon>Chitinophaga</taxon>
    </lineage>
</organism>
<dbReference type="CDD" id="cd14251">
    <property type="entry name" value="PL-6"/>
    <property type="match status" value="1"/>
</dbReference>
<evidence type="ECO:0000313" key="4">
    <source>
        <dbReference type="Proteomes" id="UP000659124"/>
    </source>
</evidence>
<dbReference type="Gene3D" id="2.160.20.10">
    <property type="entry name" value="Single-stranded right-handed beta-helix, Pectin lyase-like"/>
    <property type="match status" value="1"/>
</dbReference>
<feature type="chain" id="PRO_5047405967" evidence="1">
    <location>
        <begin position="19"/>
        <end position="696"/>
    </location>
</feature>
<feature type="domain" description="Secretion system C-terminal sorting" evidence="2">
    <location>
        <begin position="619"/>
        <end position="691"/>
    </location>
</feature>
<protein>
    <submittedName>
        <fullName evidence="3">Right-handed parallel beta-helix repeat-containing protein</fullName>
    </submittedName>
</protein>
<feature type="signal peptide" evidence="1">
    <location>
        <begin position="1"/>
        <end position="18"/>
    </location>
</feature>
<comment type="caution">
    <text evidence="3">The sequence shown here is derived from an EMBL/GenBank/DDBJ whole genome shotgun (WGS) entry which is preliminary data.</text>
</comment>
<dbReference type="RefSeq" id="WP_188089374.1">
    <property type="nucleotide sequence ID" value="NZ_JACVFC010000002.1"/>
</dbReference>
<keyword evidence="1" id="KW-0732">Signal</keyword>
<dbReference type="InterPro" id="IPR012334">
    <property type="entry name" value="Pectin_lyas_fold"/>
</dbReference>
<dbReference type="InterPro" id="IPR026444">
    <property type="entry name" value="Secre_tail"/>
</dbReference>
<dbReference type="SUPFAM" id="SSF49785">
    <property type="entry name" value="Galactose-binding domain-like"/>
    <property type="match status" value="1"/>
</dbReference>